<reference evidence="1" key="1">
    <citation type="journal article" date="2015" name="Nature">
        <title>Complex archaea that bridge the gap between prokaryotes and eukaryotes.</title>
        <authorList>
            <person name="Spang A."/>
            <person name="Saw J.H."/>
            <person name="Jorgensen S.L."/>
            <person name="Zaremba-Niedzwiedzka K."/>
            <person name="Martijn J."/>
            <person name="Lind A.E."/>
            <person name="van Eijk R."/>
            <person name="Schleper C."/>
            <person name="Guy L."/>
            <person name="Ettema T.J."/>
        </authorList>
    </citation>
    <scope>NUCLEOTIDE SEQUENCE</scope>
</reference>
<protein>
    <submittedName>
        <fullName evidence="1">Uncharacterized protein</fullName>
    </submittedName>
</protein>
<gene>
    <name evidence="1" type="ORF">LCGC14_3138690</name>
</gene>
<dbReference type="AlphaFoldDB" id="A0A0F8YLV5"/>
<dbReference type="EMBL" id="LAZR01068739">
    <property type="protein sequence ID" value="KKK49081.1"/>
    <property type="molecule type" value="Genomic_DNA"/>
</dbReference>
<proteinExistence type="predicted"/>
<evidence type="ECO:0000313" key="1">
    <source>
        <dbReference type="EMBL" id="KKK49081.1"/>
    </source>
</evidence>
<sequence length="59" mass="6861">MRGKVAKALRRSVYANQSDPAERKYRMISFSSKVKPTLSAGMMRRIYRQSKKVFHKNGL</sequence>
<name>A0A0F8YLV5_9ZZZZ</name>
<comment type="caution">
    <text evidence="1">The sequence shown here is derived from an EMBL/GenBank/DDBJ whole genome shotgun (WGS) entry which is preliminary data.</text>
</comment>
<organism evidence="1">
    <name type="scientific">marine sediment metagenome</name>
    <dbReference type="NCBI Taxonomy" id="412755"/>
    <lineage>
        <taxon>unclassified sequences</taxon>
        <taxon>metagenomes</taxon>
        <taxon>ecological metagenomes</taxon>
    </lineage>
</organism>
<accession>A0A0F8YLV5</accession>